<evidence type="ECO:0000259" key="3">
    <source>
        <dbReference type="PROSITE" id="PS50866"/>
    </source>
</evidence>
<sequence length="272" mass="30117">MTAMERLEATSELQSRLSSLSFSSFPGITSKQSDNRPLDRLQNTNLSEGFTKSTNQADMDETKEDSGQHCEGDEEAPAELALGEGGEENNSSGSCQLSAEMKAQMPPLNPPATWTSAALKELKAKLRTEKDSMVTVYRGDIMTVHVPTVPEAKKVCWEFATDGYDIGFGIYFDWTPVTSRSITVHISESSDDEDEEEELEGPVSNGDVEKGSKSHANSNLAEILPVYRQDSHLSVHGGSHDFPGEGTYLLKFDNSYSLWRNKTLYYRVYYSA</sequence>
<keyword evidence="5" id="KW-1185">Reference proteome</keyword>
<proteinExistence type="predicted"/>
<evidence type="ECO:0000256" key="1">
    <source>
        <dbReference type="ARBA" id="ARBA00022990"/>
    </source>
</evidence>
<feature type="compositionally biased region" description="Low complexity" evidence="2">
    <location>
        <begin position="11"/>
        <end position="24"/>
    </location>
</feature>
<dbReference type="STRING" id="161767.ENSAPEP00000000406"/>
<dbReference type="Gene3D" id="2.60.120.680">
    <property type="entry name" value="GOLD domain"/>
    <property type="match status" value="1"/>
</dbReference>
<name>A0A3P8RJN4_AMPPE</name>
<dbReference type="OMA" id="ANKVCWE"/>
<dbReference type="PANTHER" id="PTHR22973">
    <property type="entry name" value="LD35087P"/>
    <property type="match status" value="1"/>
</dbReference>
<reference evidence="4 5" key="1">
    <citation type="submission" date="2018-03" db="EMBL/GenBank/DDBJ databases">
        <title>Finding Nemo's genes: A chromosome-scale reference assembly of the genome of the orange clownfish Amphiprion percula.</title>
        <authorList>
            <person name="Lehmann R."/>
        </authorList>
    </citation>
    <scope>NUCLEOTIDE SEQUENCE</scope>
</reference>
<dbReference type="InterPro" id="IPR052269">
    <property type="entry name" value="Golgi-PI4KB_interaction"/>
</dbReference>
<dbReference type="InterPro" id="IPR036598">
    <property type="entry name" value="GOLD_dom_sf"/>
</dbReference>
<evidence type="ECO:0000313" key="5">
    <source>
        <dbReference type="Proteomes" id="UP000265080"/>
    </source>
</evidence>
<accession>A0A3P8RJN4</accession>
<dbReference type="Proteomes" id="UP000265080">
    <property type="component" value="Chromosome 18"/>
</dbReference>
<dbReference type="PROSITE" id="PS50866">
    <property type="entry name" value="GOLD"/>
    <property type="match status" value="1"/>
</dbReference>
<dbReference type="InterPro" id="IPR009038">
    <property type="entry name" value="GOLD_dom"/>
</dbReference>
<feature type="region of interest" description="Disordered" evidence="2">
    <location>
        <begin position="1"/>
        <end position="76"/>
    </location>
</feature>
<dbReference type="GeneTree" id="ENSGT00530000063651"/>
<organism evidence="4 5">
    <name type="scientific">Amphiprion percula</name>
    <name type="common">Orange clownfish</name>
    <name type="synonym">Lutjanus percula</name>
    <dbReference type="NCBI Taxonomy" id="161767"/>
    <lineage>
        <taxon>Eukaryota</taxon>
        <taxon>Metazoa</taxon>
        <taxon>Chordata</taxon>
        <taxon>Craniata</taxon>
        <taxon>Vertebrata</taxon>
        <taxon>Euteleostomi</taxon>
        <taxon>Actinopterygii</taxon>
        <taxon>Neopterygii</taxon>
        <taxon>Teleostei</taxon>
        <taxon>Neoteleostei</taxon>
        <taxon>Acanthomorphata</taxon>
        <taxon>Ovalentaria</taxon>
        <taxon>Pomacentridae</taxon>
        <taxon>Amphiprion</taxon>
    </lineage>
</organism>
<dbReference type="AlphaFoldDB" id="A0A3P8RJN4"/>
<reference evidence="4" key="2">
    <citation type="submission" date="2025-08" db="UniProtKB">
        <authorList>
            <consortium name="Ensembl"/>
        </authorList>
    </citation>
    <scope>IDENTIFICATION</scope>
</reference>
<feature type="compositionally biased region" description="Polar residues" evidence="2">
    <location>
        <begin position="41"/>
        <end position="57"/>
    </location>
</feature>
<dbReference type="PANTHER" id="PTHR22973:SF3">
    <property type="entry name" value="PROTEIN TMED8"/>
    <property type="match status" value="1"/>
</dbReference>
<feature type="compositionally biased region" description="Acidic residues" evidence="2">
    <location>
        <begin position="189"/>
        <end position="200"/>
    </location>
</feature>
<evidence type="ECO:0000256" key="2">
    <source>
        <dbReference type="SAM" id="MobiDB-lite"/>
    </source>
</evidence>
<reference evidence="4" key="3">
    <citation type="submission" date="2025-09" db="UniProtKB">
        <authorList>
            <consortium name="Ensembl"/>
        </authorList>
    </citation>
    <scope>IDENTIFICATION</scope>
</reference>
<dbReference type="Pfam" id="PF13897">
    <property type="entry name" value="GOLD_2"/>
    <property type="match status" value="1"/>
</dbReference>
<keyword evidence="1" id="KW-0007">Acetylation</keyword>
<protein>
    <submittedName>
        <fullName evidence="4">Transmembrane p24 trafficking protein 8</fullName>
    </submittedName>
</protein>
<evidence type="ECO:0000313" key="4">
    <source>
        <dbReference type="Ensembl" id="ENSAPEP00000000406.1"/>
    </source>
</evidence>
<dbReference type="SUPFAM" id="SSF101576">
    <property type="entry name" value="Supernatant protein factor (SPF), C-terminal domain"/>
    <property type="match status" value="1"/>
</dbReference>
<feature type="region of interest" description="Disordered" evidence="2">
    <location>
        <begin position="186"/>
        <end position="214"/>
    </location>
</feature>
<dbReference type="GO" id="GO:0000139">
    <property type="term" value="C:Golgi membrane"/>
    <property type="evidence" value="ECO:0007669"/>
    <property type="project" value="TreeGrafter"/>
</dbReference>
<dbReference type="Ensembl" id="ENSAPET00000000417.1">
    <property type="protein sequence ID" value="ENSAPEP00000000406.1"/>
    <property type="gene ID" value="ENSAPEG00000000322.1"/>
</dbReference>
<feature type="domain" description="GOLD" evidence="3">
    <location>
        <begin position="129"/>
        <end position="270"/>
    </location>
</feature>